<keyword evidence="4" id="KW-1185">Reference proteome</keyword>
<dbReference type="Proteomes" id="UP001500839">
    <property type="component" value="Unassembled WGS sequence"/>
</dbReference>
<evidence type="ECO:0000313" key="3">
    <source>
        <dbReference type="EMBL" id="GAA4803062.1"/>
    </source>
</evidence>
<keyword evidence="1" id="KW-0812">Transmembrane</keyword>
<protein>
    <recommendedName>
        <fullName evidence="2">Putative sensor domain-containing protein</fullName>
    </recommendedName>
</protein>
<organism evidence="3 4">
    <name type="scientific">Tomitella cavernea</name>
    <dbReference type="NCBI Taxonomy" id="1387982"/>
    <lineage>
        <taxon>Bacteria</taxon>
        <taxon>Bacillati</taxon>
        <taxon>Actinomycetota</taxon>
        <taxon>Actinomycetes</taxon>
        <taxon>Mycobacteriales</taxon>
        <taxon>Tomitella</taxon>
    </lineage>
</organism>
<dbReference type="EMBL" id="BAABKQ010000001">
    <property type="protein sequence ID" value="GAA4803062.1"/>
    <property type="molecule type" value="Genomic_DNA"/>
</dbReference>
<sequence>MVESSETTASGRSGPAASILRVVLALFTRRSWAELAYALVSLPVGMAGFILAVASLSIGGVLVITFVGLPLIAVTGAAARWLGGCWRAGTNRLLGWDVPAPAPFRARRPGMLGRLVSALQDGTAWRAILYFIVKLPLGIASSVVSIVLYSYGLGALSYGLWRRWLPCVDGGPGAPCHRAMQLGDGRYLESTAEIVWLAVAGVVVLLLAPWAVRAVLAVERPVLRVLLGPSRTASRVTELEHSRAQVVD</sequence>
<feature type="transmembrane region" description="Helical" evidence="1">
    <location>
        <begin position="194"/>
        <end position="216"/>
    </location>
</feature>
<accession>A0ABP9C188</accession>
<keyword evidence="1" id="KW-0472">Membrane</keyword>
<evidence type="ECO:0000313" key="4">
    <source>
        <dbReference type="Proteomes" id="UP001500839"/>
    </source>
</evidence>
<keyword evidence="1" id="KW-1133">Transmembrane helix</keyword>
<gene>
    <name evidence="3" type="ORF">GCM10023353_01510</name>
</gene>
<name>A0ABP9C188_9ACTN</name>
<evidence type="ECO:0000256" key="1">
    <source>
        <dbReference type="SAM" id="Phobius"/>
    </source>
</evidence>
<proteinExistence type="predicted"/>
<dbReference type="Pfam" id="PF13796">
    <property type="entry name" value="Sensor"/>
    <property type="match status" value="1"/>
</dbReference>
<feature type="transmembrane region" description="Helical" evidence="1">
    <location>
        <begin position="35"/>
        <end position="54"/>
    </location>
</feature>
<evidence type="ECO:0000259" key="2">
    <source>
        <dbReference type="Pfam" id="PF13796"/>
    </source>
</evidence>
<feature type="transmembrane region" description="Helical" evidence="1">
    <location>
        <begin position="127"/>
        <end position="151"/>
    </location>
</feature>
<reference evidence="4" key="1">
    <citation type="journal article" date="2019" name="Int. J. Syst. Evol. Microbiol.">
        <title>The Global Catalogue of Microorganisms (GCM) 10K type strain sequencing project: providing services to taxonomists for standard genome sequencing and annotation.</title>
        <authorList>
            <consortium name="The Broad Institute Genomics Platform"/>
            <consortium name="The Broad Institute Genome Sequencing Center for Infectious Disease"/>
            <person name="Wu L."/>
            <person name="Ma J."/>
        </authorList>
    </citation>
    <scope>NUCLEOTIDE SEQUENCE [LARGE SCALE GENOMIC DNA]</scope>
    <source>
        <strain evidence="4">JCM 18542</strain>
    </source>
</reference>
<dbReference type="InterPro" id="IPR025828">
    <property type="entry name" value="Put_sensor_dom"/>
</dbReference>
<feature type="transmembrane region" description="Helical" evidence="1">
    <location>
        <begin position="60"/>
        <end position="82"/>
    </location>
</feature>
<dbReference type="RefSeq" id="WP_200173916.1">
    <property type="nucleotide sequence ID" value="NZ_BAABKQ010000001.1"/>
</dbReference>
<comment type="caution">
    <text evidence="3">The sequence shown here is derived from an EMBL/GenBank/DDBJ whole genome shotgun (WGS) entry which is preliminary data.</text>
</comment>
<feature type="domain" description="Putative sensor" evidence="2">
    <location>
        <begin position="37"/>
        <end position="227"/>
    </location>
</feature>